<reference evidence="1 2" key="1">
    <citation type="submission" date="2020-08" db="EMBL/GenBank/DDBJ databases">
        <title>Sequencing the genomes of 1000 actinobacteria strains.</title>
        <authorList>
            <person name="Klenk H.-P."/>
        </authorList>
    </citation>
    <scope>NUCLEOTIDE SEQUENCE [LARGE SCALE GENOMIC DNA]</scope>
    <source>
        <strain evidence="1 2">DSM 44598</strain>
    </source>
</reference>
<name>A0A840WAC9_9ACTN</name>
<dbReference type="RefSeq" id="WP_221318926.1">
    <property type="nucleotide sequence ID" value="NZ_JACHDO010000001.1"/>
</dbReference>
<dbReference type="Proteomes" id="UP000579647">
    <property type="component" value="Unassembled WGS sequence"/>
</dbReference>
<dbReference type="GO" id="GO:0008745">
    <property type="term" value="F:N-acetylmuramoyl-L-alanine amidase activity"/>
    <property type="evidence" value="ECO:0007669"/>
    <property type="project" value="InterPro"/>
</dbReference>
<evidence type="ECO:0000313" key="1">
    <source>
        <dbReference type="EMBL" id="MBB5493959.1"/>
    </source>
</evidence>
<sequence length="105" mass="11383">MRGFTVHHTAGPATQTPAQIQSYHFSIGWADVGYARLVVDHGSYAVIDTYDNVLPSVHALAAVRQCYAEAQSWAGRALPVTSHRDLVSTGARRRLVCLGEGRHGP</sequence>
<keyword evidence="2" id="KW-1185">Reference proteome</keyword>
<accession>A0A840WAC9</accession>
<gene>
    <name evidence="1" type="ORF">HNR07_005096</name>
</gene>
<comment type="caution">
    <text evidence="1">The sequence shown here is derived from an EMBL/GenBank/DDBJ whole genome shotgun (WGS) entry which is preliminary data.</text>
</comment>
<evidence type="ECO:0000313" key="2">
    <source>
        <dbReference type="Proteomes" id="UP000579647"/>
    </source>
</evidence>
<protein>
    <recommendedName>
        <fullName evidence="3">N-acetylmuramoyl-L-alanine amidase</fullName>
    </recommendedName>
</protein>
<dbReference type="InterPro" id="IPR036505">
    <property type="entry name" value="Amidase/PGRP_sf"/>
</dbReference>
<dbReference type="GO" id="GO:0009253">
    <property type="term" value="P:peptidoglycan catabolic process"/>
    <property type="evidence" value="ECO:0007669"/>
    <property type="project" value="InterPro"/>
</dbReference>
<organism evidence="1 2">
    <name type="scientific">Nocardiopsis metallicus</name>
    <dbReference type="NCBI Taxonomy" id="179819"/>
    <lineage>
        <taxon>Bacteria</taxon>
        <taxon>Bacillati</taxon>
        <taxon>Actinomycetota</taxon>
        <taxon>Actinomycetes</taxon>
        <taxon>Streptosporangiales</taxon>
        <taxon>Nocardiopsidaceae</taxon>
        <taxon>Nocardiopsis</taxon>
    </lineage>
</organism>
<dbReference type="AlphaFoldDB" id="A0A840WAC9"/>
<dbReference type="EMBL" id="JACHDO010000001">
    <property type="protein sequence ID" value="MBB5493959.1"/>
    <property type="molecule type" value="Genomic_DNA"/>
</dbReference>
<proteinExistence type="predicted"/>
<evidence type="ECO:0008006" key="3">
    <source>
        <dbReference type="Google" id="ProtNLM"/>
    </source>
</evidence>
<dbReference type="SUPFAM" id="SSF55846">
    <property type="entry name" value="N-acetylmuramoyl-L-alanine amidase-like"/>
    <property type="match status" value="1"/>
</dbReference>
<dbReference type="Gene3D" id="3.40.80.10">
    <property type="entry name" value="Peptidoglycan recognition protein-like"/>
    <property type="match status" value="1"/>
</dbReference>